<dbReference type="OMA" id="LENARIW"/>
<dbReference type="RefSeq" id="XP_002110680.1">
    <property type="nucleotide sequence ID" value="XM_002110644.1"/>
</dbReference>
<dbReference type="Pfam" id="PF00664">
    <property type="entry name" value="ABC_membrane"/>
    <property type="match status" value="2"/>
</dbReference>
<evidence type="ECO:0000313" key="12">
    <source>
        <dbReference type="EMBL" id="EDV26684.1"/>
    </source>
</evidence>
<dbReference type="PANTHER" id="PTHR24223:SF456">
    <property type="entry name" value="MULTIDRUG RESISTANCE-ASSOCIATED PROTEIN LETHAL(2)03659"/>
    <property type="match status" value="1"/>
</dbReference>
<keyword evidence="6" id="KW-0067">ATP-binding</keyword>
<evidence type="ECO:0000256" key="9">
    <source>
        <dbReference type="SAM" id="Phobius"/>
    </source>
</evidence>
<evidence type="ECO:0000256" key="7">
    <source>
        <dbReference type="ARBA" id="ARBA00022989"/>
    </source>
</evidence>
<evidence type="ECO:0000256" key="1">
    <source>
        <dbReference type="ARBA" id="ARBA00004141"/>
    </source>
</evidence>
<keyword evidence="13" id="KW-1185">Reference proteome</keyword>
<dbReference type="PhylomeDB" id="B3RTE7"/>
<keyword evidence="8 9" id="KW-0472">Membrane</keyword>
<dbReference type="OrthoDB" id="6500128at2759"/>
<dbReference type="GO" id="GO:0005886">
    <property type="term" value="C:plasma membrane"/>
    <property type="evidence" value="ECO:0000318"/>
    <property type="project" value="GO_Central"/>
</dbReference>
<dbReference type="PANTHER" id="PTHR24223">
    <property type="entry name" value="ATP-BINDING CASSETTE SUB-FAMILY C"/>
    <property type="match status" value="1"/>
</dbReference>
<dbReference type="InterPro" id="IPR003439">
    <property type="entry name" value="ABC_transporter-like_ATP-bd"/>
</dbReference>
<dbReference type="AlphaFoldDB" id="B3RTE7"/>
<feature type="transmembrane region" description="Helical" evidence="9">
    <location>
        <begin position="64"/>
        <end position="92"/>
    </location>
</feature>
<dbReference type="FunFam" id="1.20.1560.10:FF:000014">
    <property type="entry name" value="Multidrug resistance-associated protein member 4"/>
    <property type="match status" value="1"/>
</dbReference>
<feature type="transmembrane region" description="Helical" evidence="9">
    <location>
        <begin position="791"/>
        <end position="823"/>
    </location>
</feature>
<evidence type="ECO:0000259" key="11">
    <source>
        <dbReference type="PROSITE" id="PS50929"/>
    </source>
</evidence>
<protein>
    <submittedName>
        <fullName evidence="12">Uncharacterized protein</fullName>
    </submittedName>
</protein>
<dbReference type="SUPFAM" id="SSF90123">
    <property type="entry name" value="ABC transporter transmembrane region"/>
    <property type="match status" value="2"/>
</dbReference>
<dbReference type="GO" id="GO:0016887">
    <property type="term" value="F:ATP hydrolysis activity"/>
    <property type="evidence" value="ECO:0007669"/>
    <property type="project" value="InterPro"/>
</dbReference>
<gene>
    <name evidence="12" type="ORF">TRIADDRAFT_22580</name>
</gene>
<dbReference type="Gene3D" id="3.40.50.300">
    <property type="entry name" value="P-loop containing nucleotide triphosphate hydrolases"/>
    <property type="match status" value="2"/>
</dbReference>
<dbReference type="InParanoid" id="B3RTE7"/>
<keyword evidence="7 9" id="KW-1133">Transmembrane helix</keyword>
<dbReference type="eggNOG" id="KOG0054">
    <property type="taxonomic scope" value="Eukaryota"/>
</dbReference>
<reference evidence="12 13" key="1">
    <citation type="journal article" date="2008" name="Nature">
        <title>The Trichoplax genome and the nature of placozoans.</title>
        <authorList>
            <person name="Srivastava M."/>
            <person name="Begovic E."/>
            <person name="Chapman J."/>
            <person name="Putnam N.H."/>
            <person name="Hellsten U."/>
            <person name="Kawashima T."/>
            <person name="Kuo A."/>
            <person name="Mitros T."/>
            <person name="Salamov A."/>
            <person name="Carpenter M.L."/>
            <person name="Signorovitch A.Y."/>
            <person name="Moreno M.A."/>
            <person name="Kamm K."/>
            <person name="Grimwood J."/>
            <person name="Schmutz J."/>
            <person name="Shapiro H."/>
            <person name="Grigoriev I.V."/>
            <person name="Buss L.W."/>
            <person name="Schierwater B."/>
            <person name="Dellaporta S.L."/>
            <person name="Rokhsar D.S."/>
        </authorList>
    </citation>
    <scope>NUCLEOTIDE SEQUENCE [LARGE SCALE GENOMIC DNA]</scope>
    <source>
        <strain evidence="12 13">Grell-BS-1999</strain>
    </source>
</reference>
<keyword evidence="5" id="KW-0547">Nucleotide-binding</keyword>
<dbReference type="Proteomes" id="UP000009022">
    <property type="component" value="Unassembled WGS sequence"/>
</dbReference>
<name>B3RTE7_TRIAD</name>
<dbReference type="PROSITE" id="PS50929">
    <property type="entry name" value="ABC_TM1F"/>
    <property type="match status" value="2"/>
</dbReference>
<keyword evidence="4 9" id="KW-0812">Transmembrane</keyword>
<feature type="transmembrane region" description="Helical" evidence="9">
    <location>
        <begin position="104"/>
        <end position="125"/>
    </location>
</feature>
<evidence type="ECO:0000259" key="10">
    <source>
        <dbReference type="PROSITE" id="PS50893"/>
    </source>
</evidence>
<dbReference type="CDD" id="cd03250">
    <property type="entry name" value="ABCC_MRP_domain1"/>
    <property type="match status" value="1"/>
</dbReference>
<feature type="domain" description="ABC transporter" evidence="10">
    <location>
        <begin position="985"/>
        <end position="1218"/>
    </location>
</feature>
<feature type="domain" description="ABC transporter" evidence="10">
    <location>
        <begin position="382"/>
        <end position="602"/>
    </location>
</feature>
<comment type="subcellular location">
    <subcellularLocation>
        <location evidence="1">Membrane</location>
        <topology evidence="1">Multi-pass membrane protein</topology>
    </subcellularLocation>
</comment>
<dbReference type="FunFam" id="3.40.50.300:FF:000163">
    <property type="entry name" value="Multidrug resistance-associated protein member 4"/>
    <property type="match status" value="1"/>
</dbReference>
<keyword evidence="3" id="KW-0813">Transport</keyword>
<accession>B3RTE7</accession>
<feature type="transmembrane region" description="Helical" evidence="9">
    <location>
        <begin position="207"/>
        <end position="228"/>
    </location>
</feature>
<evidence type="ECO:0000256" key="4">
    <source>
        <dbReference type="ARBA" id="ARBA00022692"/>
    </source>
</evidence>
<dbReference type="FunFam" id="1.20.1560.10:FF:000026">
    <property type="entry name" value="Multidrug resistance-associated protein lethal(2)03659"/>
    <property type="match status" value="1"/>
</dbReference>
<evidence type="ECO:0000313" key="13">
    <source>
        <dbReference type="Proteomes" id="UP000009022"/>
    </source>
</evidence>
<dbReference type="InterPro" id="IPR050173">
    <property type="entry name" value="ABC_transporter_C-like"/>
</dbReference>
<dbReference type="Gene3D" id="1.20.1560.10">
    <property type="entry name" value="ABC transporter type 1, transmembrane domain"/>
    <property type="match status" value="2"/>
</dbReference>
<comment type="similarity">
    <text evidence="2">Belongs to the ABC transporter superfamily. ABCC family. Conjugate transporter (TC 3.A.1.208) subfamily.</text>
</comment>
<feature type="transmembrane region" description="Helical" evidence="9">
    <location>
        <begin position="710"/>
        <end position="730"/>
    </location>
</feature>
<feature type="transmembrane region" description="Helical" evidence="9">
    <location>
        <begin position="638"/>
        <end position="661"/>
    </location>
</feature>
<sequence>WLLPLFKIVKKRQLQESDLFTTLHDDKSRVLLNLFNKNWQDKNLKANQKISLLKTFCRCFGTTYMLIGIILFINMAFTIVQPLFVGLLIAYFIPGSNISQNQAFLYAGGLSLATLSITNSEQWFFFTTSRYGIKAGVLLSSVVFQKALKLNAGAMSKTSIGHVVNLLANDALQLKEAFHFLHMLWISPLLVIALTVLLFQQVGVSCFVGLGVQIFMLLQQGFIASYLIKFRQNYLKFADDRVRIMNEIIASMRTIKMYAWEKSFANMIKPLRRNETNKVFSGQALIALNQASYLLINTMTSFTTITVYVLLGNSINSAKVFTVYSMLNALQIPLSIGIPQAVQAITDCIVTFKRIEEHLLLDELDENKGYNRIPTSENGGEVVVDNVSAEWNNGFNLQNISFTVDCGKLCALVGPVGCGKTSILMSLLGELPLSTGTMRIKGKIGYVPQQPWVFSGTVKDNILFGSEYKEDKYIKVLEACALTKDLQLLPYNDLTYVGERGVRLSGGQKARISLARAAYCDADIYIMDDPLSAVDVEVAQHLFDKCICGLLKDRIRILVTHQIQMLDKVDYILAVQGGKVKHSGSLAQLVEEGIDFTALLNTDDKEDRPELKKAKYDNKEDTTLSEERRDEGKISYKTYITFLSSGNGVIVFALFLLISLISQGSIVVTDWWLSRWSDSFTNSMSNGSNSSNIHVLDRRSAFGLTNRMTIIIYSCLLLVTWILTATRCIATVKIAIDSAINFHNRMLNSILAAPIYFFDTNPVGRVLNRFSKDLTQVDDDLPFTTSQVVQIGIYCCGMIVATSIFNPWVLIPASAVVIIFIYIRKVYLNLSREITRLEATASSPIYGHISSTLHGLTIIRAFNAQDRFMEQFMTYQDNHTRAAVLIAALARWCGYHLDVLNGLFLTCVAFAGVFSVNDVSAGIIGLSLSYSILLLGNTQWFIRQSAELENQMTSVERIKEYTEISPEISNAKNNLPKDWPNDGKIRLENVSFRHHDNLPYVLHNINCVIEGGEKIGVVGRTGAGKSSLVATLFRMADVKGDIKIDEVSTADIRLDILRSNISVIPQDPSLFIGTLRSNLDPFNIYDDKQLWNALQEVQLSEYVSNLSRKLDDEVSEAGSNFSVGQKQLLCLARAILKKNKILVIDEATANVDFNTDQVIQKSIRSRFHHCTVITIAHRLNTVIDCDRIMVFKDGRLIEFDSPFALLQNKNSEFANMVSKSGWNEYERLFSIARKANEFNYNKSNGTILSRSIVTNIDDVETKILSHRSNQHRFTDV</sequence>
<dbReference type="CDD" id="cd03244">
    <property type="entry name" value="ABCC_MRP_domain2"/>
    <property type="match status" value="1"/>
</dbReference>
<evidence type="ECO:0000256" key="2">
    <source>
        <dbReference type="ARBA" id="ARBA00009726"/>
    </source>
</evidence>
<feature type="domain" description="ABC transmembrane type-1" evidence="11">
    <location>
        <begin position="66"/>
        <end position="346"/>
    </location>
</feature>
<dbReference type="GO" id="GO:0005524">
    <property type="term" value="F:ATP binding"/>
    <property type="evidence" value="ECO:0007669"/>
    <property type="project" value="UniProtKB-KW"/>
</dbReference>
<dbReference type="FunCoup" id="B3RTE7">
    <property type="interactions" value="100"/>
</dbReference>
<dbReference type="FunFam" id="3.40.50.300:FF:001726">
    <property type="entry name" value="Multidrug resistance-associated protein 4"/>
    <property type="match status" value="1"/>
</dbReference>
<evidence type="ECO:0000256" key="6">
    <source>
        <dbReference type="ARBA" id="ARBA00022840"/>
    </source>
</evidence>
<dbReference type="InterPro" id="IPR027417">
    <property type="entry name" value="P-loop_NTPase"/>
</dbReference>
<dbReference type="GeneID" id="6751893"/>
<organism evidence="12 13">
    <name type="scientific">Trichoplax adhaerens</name>
    <name type="common">Trichoplax reptans</name>
    <dbReference type="NCBI Taxonomy" id="10228"/>
    <lineage>
        <taxon>Eukaryota</taxon>
        <taxon>Metazoa</taxon>
        <taxon>Placozoa</taxon>
        <taxon>Uniplacotomia</taxon>
        <taxon>Trichoplacea</taxon>
        <taxon>Trichoplacidae</taxon>
        <taxon>Trichoplax</taxon>
    </lineage>
</organism>
<dbReference type="KEGG" id="tad:TRIADDRAFT_22580"/>
<dbReference type="SMART" id="SM00382">
    <property type="entry name" value="AAA"/>
    <property type="match status" value="2"/>
</dbReference>
<dbReference type="GO" id="GO:0140359">
    <property type="term" value="F:ABC-type transporter activity"/>
    <property type="evidence" value="ECO:0000318"/>
    <property type="project" value="GO_Central"/>
</dbReference>
<feature type="domain" description="ABC transmembrane type-1" evidence="11">
    <location>
        <begin position="653"/>
        <end position="950"/>
    </location>
</feature>
<dbReference type="PROSITE" id="PS00211">
    <property type="entry name" value="ABC_TRANSPORTER_1"/>
    <property type="match status" value="2"/>
</dbReference>
<evidence type="ECO:0000256" key="5">
    <source>
        <dbReference type="ARBA" id="ARBA00022741"/>
    </source>
</evidence>
<evidence type="ECO:0000256" key="3">
    <source>
        <dbReference type="ARBA" id="ARBA00022448"/>
    </source>
</evidence>
<feature type="transmembrane region" description="Helical" evidence="9">
    <location>
        <begin position="180"/>
        <end position="201"/>
    </location>
</feature>
<dbReference type="InterPro" id="IPR003593">
    <property type="entry name" value="AAA+_ATPase"/>
</dbReference>
<dbReference type="SUPFAM" id="SSF52540">
    <property type="entry name" value="P-loop containing nucleoside triphosphate hydrolases"/>
    <property type="match status" value="2"/>
</dbReference>
<dbReference type="GO" id="GO:0055085">
    <property type="term" value="P:transmembrane transport"/>
    <property type="evidence" value="ECO:0000318"/>
    <property type="project" value="GO_Central"/>
</dbReference>
<dbReference type="InterPro" id="IPR011527">
    <property type="entry name" value="ABC1_TM_dom"/>
</dbReference>
<dbReference type="HOGENOM" id="CLU_000604_27_3_1"/>
<evidence type="ECO:0000256" key="8">
    <source>
        <dbReference type="ARBA" id="ARBA00023136"/>
    </source>
</evidence>
<feature type="non-terminal residue" evidence="12">
    <location>
        <position position="1"/>
    </location>
</feature>
<proteinExistence type="inferred from homology"/>
<dbReference type="PROSITE" id="PS50893">
    <property type="entry name" value="ABC_TRANSPORTER_2"/>
    <property type="match status" value="2"/>
</dbReference>
<dbReference type="CTD" id="6751893"/>
<dbReference type="InterPro" id="IPR036640">
    <property type="entry name" value="ABC1_TM_sf"/>
</dbReference>
<dbReference type="Pfam" id="PF00005">
    <property type="entry name" value="ABC_tran"/>
    <property type="match status" value="2"/>
</dbReference>
<dbReference type="EMBL" id="DS985243">
    <property type="protein sequence ID" value="EDV26684.1"/>
    <property type="molecule type" value="Genomic_DNA"/>
</dbReference>
<dbReference type="InterPro" id="IPR017871">
    <property type="entry name" value="ABC_transporter-like_CS"/>
</dbReference>